<sequence>MYICRPETKEILVNTIKGTNDEAYISAFKQEEKKQARFP</sequence>
<name>A0A0S2HWF2_9BACT</name>
<dbReference type="Proteomes" id="UP000064893">
    <property type="component" value="Chromosome"/>
</dbReference>
<gene>
    <name evidence="1" type="ORF">L21SP5_00690</name>
</gene>
<organism evidence="1 2">
    <name type="scientific">Salinivirga cyanobacteriivorans</name>
    <dbReference type="NCBI Taxonomy" id="1307839"/>
    <lineage>
        <taxon>Bacteria</taxon>
        <taxon>Pseudomonadati</taxon>
        <taxon>Bacteroidota</taxon>
        <taxon>Bacteroidia</taxon>
        <taxon>Bacteroidales</taxon>
        <taxon>Salinivirgaceae</taxon>
        <taxon>Salinivirga</taxon>
    </lineage>
</organism>
<evidence type="ECO:0000313" key="1">
    <source>
        <dbReference type="EMBL" id="ALO14362.1"/>
    </source>
</evidence>
<accession>A0A0S2HWF2</accession>
<keyword evidence="2" id="KW-1185">Reference proteome</keyword>
<evidence type="ECO:0000313" key="2">
    <source>
        <dbReference type="Proteomes" id="UP000064893"/>
    </source>
</evidence>
<reference evidence="1 2" key="1">
    <citation type="submission" date="2015-11" db="EMBL/GenBank/DDBJ databases">
        <title>Description and complete genome sequence of a novel strain predominating in hypersaline microbial mats and representing a new family of the Bacteriodetes phylum.</title>
        <authorList>
            <person name="Spring S."/>
            <person name="Bunk B."/>
            <person name="Sproer C."/>
            <person name="Klenk H.-P."/>
        </authorList>
    </citation>
    <scope>NUCLEOTIDE SEQUENCE [LARGE SCALE GENOMIC DNA]</scope>
    <source>
        <strain evidence="1 2">L21-Spi-D4</strain>
    </source>
</reference>
<dbReference type="STRING" id="1307839.L21SP5_00690"/>
<dbReference type="EMBL" id="CP013118">
    <property type="protein sequence ID" value="ALO14362.1"/>
    <property type="molecule type" value="Genomic_DNA"/>
</dbReference>
<protein>
    <submittedName>
        <fullName evidence="1">Uncharacterized protein</fullName>
    </submittedName>
</protein>
<dbReference type="KEGG" id="blq:L21SP5_00690"/>
<proteinExistence type="predicted"/>
<dbReference type="AlphaFoldDB" id="A0A0S2HWF2"/>